<dbReference type="InterPro" id="IPR050466">
    <property type="entry name" value="Carboxylest/Gibb_receptor"/>
</dbReference>
<evidence type="ECO:0000313" key="6">
    <source>
        <dbReference type="Proteomes" id="UP000244336"/>
    </source>
</evidence>
<evidence type="ECO:0000256" key="1">
    <source>
        <dbReference type="PROSITE-ProRule" id="PRU10038"/>
    </source>
</evidence>
<dbReference type="InterPro" id="IPR033140">
    <property type="entry name" value="Lipase_GDXG_put_SER_AS"/>
</dbReference>
<proteinExistence type="predicted"/>
<dbReference type="GO" id="GO:0016787">
    <property type="term" value="F:hydrolase activity"/>
    <property type="evidence" value="ECO:0007669"/>
    <property type="project" value="InterPro"/>
</dbReference>
<evidence type="ECO:0000256" key="2">
    <source>
        <dbReference type="SAM" id="MobiDB-lite"/>
    </source>
</evidence>
<dbReference type="InterPro" id="IPR013094">
    <property type="entry name" value="AB_hydrolase_3"/>
</dbReference>
<dbReference type="OrthoDB" id="1729977at2759"/>
<dbReference type="Proteomes" id="UP000244336">
    <property type="component" value="Chromosome 9"/>
</dbReference>
<feature type="region of interest" description="Disordered" evidence="2">
    <location>
        <begin position="65"/>
        <end position="94"/>
    </location>
</feature>
<protein>
    <recommendedName>
        <fullName evidence="4">Alpha/beta hydrolase fold-3 domain-containing protein</fullName>
    </recommendedName>
</protein>
<dbReference type="EMBL" id="CM009757">
    <property type="protein sequence ID" value="PUZ36665.1"/>
    <property type="molecule type" value="Genomic_DNA"/>
</dbReference>
<sequence>MTCSGQLKVEAREANRQTPRDMRRNARGKLPVLVYFHGGGYVFGTFALPSFHACCLRLRRRAPGCRPASPPTTASRPSTASPRPSTTRRPRDMSWVRGGDPWLAESADFGRVFVAGDSAGGNIVHHVAVRLVSGDLAGARRRARHVLPAGRLARSPARWPASSSGSCTASRRRQCHLQLSMGAPK</sequence>
<dbReference type="InterPro" id="IPR029058">
    <property type="entry name" value="AB_hydrolase_fold"/>
</dbReference>
<keyword evidence="6" id="KW-1185">Reference proteome</keyword>
<reference evidence="5 6" key="1">
    <citation type="submission" date="2018-04" db="EMBL/GenBank/DDBJ databases">
        <title>WGS assembly of Panicum hallii var. hallii HAL2.</title>
        <authorList>
            <person name="Lovell J."/>
            <person name="Jenkins J."/>
            <person name="Lowry D."/>
            <person name="Mamidi S."/>
            <person name="Sreedasyam A."/>
            <person name="Weng X."/>
            <person name="Barry K."/>
            <person name="Bonette J."/>
            <person name="Campitelli B."/>
            <person name="Daum C."/>
            <person name="Gordon S."/>
            <person name="Gould B."/>
            <person name="Lipzen A."/>
            <person name="MacQueen A."/>
            <person name="Palacio-Mejia J."/>
            <person name="Plott C."/>
            <person name="Shakirov E."/>
            <person name="Shu S."/>
            <person name="Yoshinaga Y."/>
            <person name="Zane M."/>
            <person name="Rokhsar D."/>
            <person name="Grimwood J."/>
            <person name="Schmutz J."/>
            <person name="Juenger T."/>
        </authorList>
    </citation>
    <scope>NUCLEOTIDE SEQUENCE [LARGE SCALE GENOMIC DNA]</scope>
    <source>
        <strain evidence="6">cv. HAL2</strain>
    </source>
</reference>
<feature type="transmembrane region" description="Helical" evidence="3">
    <location>
        <begin position="32"/>
        <end position="51"/>
    </location>
</feature>
<accession>A0A2T7C022</accession>
<dbReference type="PANTHER" id="PTHR23024:SF230">
    <property type="entry name" value="OS03G0790500 PROTEIN"/>
    <property type="match status" value="1"/>
</dbReference>
<feature type="compositionally biased region" description="Basic and acidic residues" evidence="2">
    <location>
        <begin position="9"/>
        <end position="24"/>
    </location>
</feature>
<dbReference type="Gramene" id="PUZ36665">
    <property type="protein sequence ID" value="PUZ36665"/>
    <property type="gene ID" value="GQ55_9G056500"/>
</dbReference>
<dbReference type="AlphaFoldDB" id="A0A2T7C022"/>
<keyword evidence="3" id="KW-0472">Membrane</keyword>
<feature type="active site" evidence="1">
    <location>
        <position position="118"/>
    </location>
</feature>
<dbReference type="Gene3D" id="3.40.50.1820">
    <property type="entry name" value="alpha/beta hydrolase"/>
    <property type="match status" value="2"/>
</dbReference>
<keyword evidence="3" id="KW-1133">Transmembrane helix</keyword>
<evidence type="ECO:0000259" key="4">
    <source>
        <dbReference type="Pfam" id="PF07859"/>
    </source>
</evidence>
<feature type="domain" description="Alpha/beta hydrolase fold-3" evidence="4">
    <location>
        <begin position="95"/>
        <end position="135"/>
    </location>
</feature>
<evidence type="ECO:0000256" key="3">
    <source>
        <dbReference type="SAM" id="Phobius"/>
    </source>
</evidence>
<name>A0A2T7C022_9POAL</name>
<feature type="compositionally biased region" description="Low complexity" evidence="2">
    <location>
        <begin position="71"/>
        <end position="87"/>
    </location>
</feature>
<keyword evidence="3" id="KW-0812">Transmembrane</keyword>
<dbReference type="PANTHER" id="PTHR23024">
    <property type="entry name" value="ARYLACETAMIDE DEACETYLASE"/>
    <property type="match status" value="1"/>
</dbReference>
<evidence type="ECO:0000313" key="5">
    <source>
        <dbReference type="EMBL" id="PUZ36665.1"/>
    </source>
</evidence>
<gene>
    <name evidence="5" type="ORF">GQ55_9G056500</name>
</gene>
<feature type="region of interest" description="Disordered" evidence="2">
    <location>
        <begin position="1"/>
        <end position="24"/>
    </location>
</feature>
<dbReference type="Pfam" id="PF07859">
    <property type="entry name" value="Abhydrolase_3"/>
    <property type="match status" value="1"/>
</dbReference>
<organism evidence="5 6">
    <name type="scientific">Panicum hallii var. hallii</name>
    <dbReference type="NCBI Taxonomy" id="1504633"/>
    <lineage>
        <taxon>Eukaryota</taxon>
        <taxon>Viridiplantae</taxon>
        <taxon>Streptophyta</taxon>
        <taxon>Embryophyta</taxon>
        <taxon>Tracheophyta</taxon>
        <taxon>Spermatophyta</taxon>
        <taxon>Magnoliopsida</taxon>
        <taxon>Liliopsida</taxon>
        <taxon>Poales</taxon>
        <taxon>Poaceae</taxon>
        <taxon>PACMAD clade</taxon>
        <taxon>Panicoideae</taxon>
        <taxon>Panicodae</taxon>
        <taxon>Paniceae</taxon>
        <taxon>Panicinae</taxon>
        <taxon>Panicum</taxon>
        <taxon>Panicum sect. Panicum</taxon>
    </lineage>
</organism>
<dbReference type="PROSITE" id="PS01174">
    <property type="entry name" value="LIPASE_GDXG_SER"/>
    <property type="match status" value="1"/>
</dbReference>
<dbReference type="STRING" id="1504633.A0A2T7C022"/>
<dbReference type="SUPFAM" id="SSF53474">
    <property type="entry name" value="alpha/beta-Hydrolases"/>
    <property type="match status" value="1"/>
</dbReference>